<keyword evidence="5" id="KW-1185">Reference proteome</keyword>
<organism evidence="4 5">
    <name type="scientific">Xylaria hypoxylon</name>
    <dbReference type="NCBI Taxonomy" id="37992"/>
    <lineage>
        <taxon>Eukaryota</taxon>
        <taxon>Fungi</taxon>
        <taxon>Dikarya</taxon>
        <taxon>Ascomycota</taxon>
        <taxon>Pezizomycotina</taxon>
        <taxon>Sordariomycetes</taxon>
        <taxon>Xylariomycetidae</taxon>
        <taxon>Xylariales</taxon>
        <taxon>Xylariaceae</taxon>
        <taxon>Xylaria</taxon>
    </lineage>
</organism>
<evidence type="ECO:0000256" key="1">
    <source>
        <dbReference type="SAM" id="Coils"/>
    </source>
</evidence>
<comment type="caution">
    <text evidence="4">The sequence shown here is derived from an EMBL/GenBank/DDBJ whole genome shotgun (WGS) entry which is preliminary data.</text>
</comment>
<dbReference type="AlphaFoldDB" id="A0A4Z0YU39"/>
<dbReference type="Proteomes" id="UP000297716">
    <property type="component" value="Unassembled WGS sequence"/>
</dbReference>
<dbReference type="EMBL" id="SKBN01000013">
    <property type="protein sequence ID" value="TGJ87497.1"/>
    <property type="molecule type" value="Genomic_DNA"/>
</dbReference>
<feature type="region of interest" description="Disordered" evidence="2">
    <location>
        <begin position="547"/>
        <end position="588"/>
    </location>
</feature>
<dbReference type="InterPro" id="IPR054464">
    <property type="entry name" value="ULD_fung"/>
</dbReference>
<dbReference type="OrthoDB" id="3045089at2759"/>
<feature type="coiled-coil region" evidence="1">
    <location>
        <begin position="368"/>
        <end position="405"/>
    </location>
</feature>
<evidence type="ECO:0000256" key="2">
    <source>
        <dbReference type="SAM" id="MobiDB-lite"/>
    </source>
</evidence>
<evidence type="ECO:0000313" key="5">
    <source>
        <dbReference type="Proteomes" id="UP000297716"/>
    </source>
</evidence>
<name>A0A4Z0YU39_9PEZI</name>
<keyword evidence="1" id="KW-0175">Coiled coil</keyword>
<dbReference type="STRING" id="37992.A0A4Z0YU39"/>
<dbReference type="Pfam" id="PF22893">
    <property type="entry name" value="ULD_2"/>
    <property type="match status" value="1"/>
</dbReference>
<proteinExistence type="predicted"/>
<feature type="compositionally biased region" description="Basic residues" evidence="2">
    <location>
        <begin position="564"/>
        <end position="573"/>
    </location>
</feature>
<feature type="region of interest" description="Disordered" evidence="2">
    <location>
        <begin position="273"/>
        <end position="308"/>
    </location>
</feature>
<accession>A0A4Z0YU39</accession>
<dbReference type="PANTHER" id="PTHR38886:SF1">
    <property type="entry name" value="NACHT-NTPASE AND P-LOOP NTPASES N-TERMINAL DOMAIN-CONTAINING PROTEIN"/>
    <property type="match status" value="1"/>
</dbReference>
<dbReference type="PANTHER" id="PTHR38886">
    <property type="entry name" value="SESA DOMAIN-CONTAINING PROTEIN"/>
    <property type="match status" value="1"/>
</dbReference>
<sequence length="588" mass="65371">MSFGFSVSDFIAGADLAHKLIRVMTETRGASIEYQEALAELCGIQQVFIQITQLSRNEILPKATLNSLAQIIMPSMVIIADFLDRTKHYQTRLSRGGGLSGSWCKIGWALYRKEELKLLRDTLHARLSAINTLLAAANHLPARNLPVLPKSVAQFQVAEESAESFADEYPEMFASNTHHDSKLGVDLPVVPRVLACFQNASSVEDVSQYGVQNKLETSECVRIDEAGVKPDALALSRDSSGVDSVVEKAQLNKENNNGMSTVGEVMQAVSSKAQTSHSQRAISPRASEAEAPFRSVEEKSNTHVTNKNHIKKIPQGHKRTGQDLDSYLQNLFEKALTIQAEVEVKTKMAQKAAEEAEWRQRIEESSRLKAEADLHEKMERAKTDIEQERLAVEQKRAANDAFKEQALQEAKLNAEEALRKGLGKDKAPLRFKDAVGRKFSLPYHICQTWQGMEDLIKQAFLHVDVIGPHVQAGHYDLVGPNGEIILPQVWDKVIEPDWAISMHMWPMEKNLGMMGGRNGQHAAPPPRPGGPPMGFARPRPPVIVQAVTAPKKNKNPIKSFMNNKLKRLTRRRSSMSSDSSSEWSSWGP</sequence>
<protein>
    <recommendedName>
        <fullName evidence="3">Ubiquitin-like domain-containing protein</fullName>
    </recommendedName>
</protein>
<evidence type="ECO:0000259" key="3">
    <source>
        <dbReference type="Pfam" id="PF22893"/>
    </source>
</evidence>
<gene>
    <name evidence="4" type="ORF">E0Z10_g1323</name>
</gene>
<reference evidence="4 5" key="1">
    <citation type="submission" date="2019-03" db="EMBL/GenBank/DDBJ databases">
        <title>Draft genome sequence of Xylaria hypoxylon DSM 108379, a ubiquitous saprotrophic-parasitic fungi on hardwood.</title>
        <authorList>
            <person name="Buettner E."/>
            <person name="Leonhardt S."/>
            <person name="Gebauer A.M."/>
            <person name="Liers C."/>
            <person name="Hofrichter M."/>
            <person name="Kellner H."/>
        </authorList>
    </citation>
    <scope>NUCLEOTIDE SEQUENCE [LARGE SCALE GENOMIC DNA]</scope>
    <source>
        <strain evidence="4 5">DSM 108379</strain>
    </source>
</reference>
<feature type="compositionally biased region" description="Low complexity" evidence="2">
    <location>
        <begin position="574"/>
        <end position="588"/>
    </location>
</feature>
<evidence type="ECO:0000313" key="4">
    <source>
        <dbReference type="EMBL" id="TGJ87497.1"/>
    </source>
</evidence>
<feature type="domain" description="Ubiquitin-like" evidence="3">
    <location>
        <begin position="425"/>
        <end position="507"/>
    </location>
</feature>